<feature type="compositionally biased region" description="Pro residues" evidence="1">
    <location>
        <begin position="202"/>
        <end position="214"/>
    </location>
</feature>
<dbReference type="InterPro" id="IPR054290">
    <property type="entry name" value="DUF7026"/>
</dbReference>
<gene>
    <name evidence="3" type="ORF">RIF29_41547</name>
</gene>
<reference evidence="3 4" key="1">
    <citation type="submission" date="2024-01" db="EMBL/GenBank/DDBJ databases">
        <title>The genomes of 5 underutilized Papilionoideae crops provide insights into root nodulation and disease resistanc.</title>
        <authorList>
            <person name="Yuan L."/>
        </authorList>
    </citation>
    <scope>NUCLEOTIDE SEQUENCE [LARGE SCALE GENOMIC DNA]</scope>
    <source>
        <strain evidence="3">ZHUSHIDOU_FW_LH</strain>
        <tissue evidence="3">Leaf</tissue>
    </source>
</reference>
<feature type="region of interest" description="Disordered" evidence="1">
    <location>
        <begin position="196"/>
        <end position="229"/>
    </location>
</feature>
<evidence type="ECO:0000313" key="3">
    <source>
        <dbReference type="EMBL" id="KAK7246677.1"/>
    </source>
</evidence>
<protein>
    <recommendedName>
        <fullName evidence="2">DUF7026 domain-containing protein</fullName>
    </recommendedName>
</protein>
<dbReference type="Proteomes" id="UP001372338">
    <property type="component" value="Unassembled WGS sequence"/>
</dbReference>
<dbReference type="AlphaFoldDB" id="A0AAN9HST3"/>
<proteinExistence type="predicted"/>
<evidence type="ECO:0000259" key="2">
    <source>
        <dbReference type="Pfam" id="PF22950"/>
    </source>
</evidence>
<accession>A0AAN9HST3</accession>
<evidence type="ECO:0000313" key="4">
    <source>
        <dbReference type="Proteomes" id="UP001372338"/>
    </source>
</evidence>
<keyword evidence="4" id="KW-1185">Reference proteome</keyword>
<dbReference type="Pfam" id="PF22950">
    <property type="entry name" value="DUF7026"/>
    <property type="match status" value="1"/>
</dbReference>
<feature type="domain" description="DUF7026" evidence="2">
    <location>
        <begin position="128"/>
        <end position="176"/>
    </location>
</feature>
<organism evidence="3 4">
    <name type="scientific">Crotalaria pallida</name>
    <name type="common">Smooth rattlebox</name>
    <name type="synonym">Crotalaria striata</name>
    <dbReference type="NCBI Taxonomy" id="3830"/>
    <lineage>
        <taxon>Eukaryota</taxon>
        <taxon>Viridiplantae</taxon>
        <taxon>Streptophyta</taxon>
        <taxon>Embryophyta</taxon>
        <taxon>Tracheophyta</taxon>
        <taxon>Spermatophyta</taxon>
        <taxon>Magnoliopsida</taxon>
        <taxon>eudicotyledons</taxon>
        <taxon>Gunneridae</taxon>
        <taxon>Pentapetalae</taxon>
        <taxon>rosids</taxon>
        <taxon>fabids</taxon>
        <taxon>Fabales</taxon>
        <taxon>Fabaceae</taxon>
        <taxon>Papilionoideae</taxon>
        <taxon>50 kb inversion clade</taxon>
        <taxon>genistoids sensu lato</taxon>
        <taxon>core genistoids</taxon>
        <taxon>Crotalarieae</taxon>
        <taxon>Crotalaria</taxon>
    </lineage>
</organism>
<comment type="caution">
    <text evidence="3">The sequence shown here is derived from an EMBL/GenBank/DDBJ whole genome shotgun (WGS) entry which is preliminary data.</text>
</comment>
<sequence>MKVSCEHHEDAEKVLLFIGTSKIKSCYTLMYNIALGDYTIFIYTENDFIFDGVPLLLVIDVLYIILSTRFSNTSPIIKYLSTHNHKPQTRISCTNKNNNNNIRDDTAALASEFSARVTRMNSHLMQAEDAMRKSRELLFREFSDYMGLKEDEARNKWSNLDEEERWGLVKGFVEEWGQHFQPLSVKSTKEMVEEYLRQGKLNPPPKFPPPPPPSSSSVPLPGLDGIIGF</sequence>
<name>A0AAN9HST3_CROPI</name>
<dbReference type="EMBL" id="JAYWIO010000008">
    <property type="protein sequence ID" value="KAK7246677.1"/>
    <property type="molecule type" value="Genomic_DNA"/>
</dbReference>
<evidence type="ECO:0000256" key="1">
    <source>
        <dbReference type="SAM" id="MobiDB-lite"/>
    </source>
</evidence>